<keyword evidence="2" id="KW-1185">Reference proteome</keyword>
<dbReference type="STRING" id="525898.Sdel_1804"/>
<proteinExistence type="predicted"/>
<evidence type="ECO:0000313" key="2">
    <source>
        <dbReference type="Proteomes" id="UP000002222"/>
    </source>
</evidence>
<organism evidence="1 2">
    <name type="scientific">Sulfurospirillum deleyianum (strain ATCC 51133 / DSM 6946 / 5175)</name>
    <dbReference type="NCBI Taxonomy" id="525898"/>
    <lineage>
        <taxon>Bacteria</taxon>
        <taxon>Pseudomonadati</taxon>
        <taxon>Campylobacterota</taxon>
        <taxon>Epsilonproteobacteria</taxon>
        <taxon>Campylobacterales</taxon>
        <taxon>Sulfurospirillaceae</taxon>
        <taxon>Sulfurospirillum</taxon>
    </lineage>
</organism>
<dbReference type="RefSeq" id="WP_012857569.1">
    <property type="nucleotide sequence ID" value="NC_013512.1"/>
</dbReference>
<dbReference type="SUPFAM" id="SSF51445">
    <property type="entry name" value="(Trans)glycosidases"/>
    <property type="match status" value="1"/>
</dbReference>
<protein>
    <submittedName>
        <fullName evidence="1">Uncharacterized protein</fullName>
    </submittedName>
</protein>
<evidence type="ECO:0000313" key="1">
    <source>
        <dbReference type="EMBL" id="ACZ12819.1"/>
    </source>
</evidence>
<dbReference type="Proteomes" id="UP000002222">
    <property type="component" value="Chromosome"/>
</dbReference>
<reference evidence="1 2" key="2">
    <citation type="journal article" date="2010" name="Stand. Genomic Sci.">
        <title>Complete genome sequence of Sulfurospirillum deleyianum type strain (5175).</title>
        <authorList>
            <person name="Sikorski J."/>
            <person name="Lapidus A."/>
            <person name="Copeland A."/>
            <person name="Glavina Del Rio T."/>
            <person name="Nolan M."/>
            <person name="Lucas S."/>
            <person name="Chen F."/>
            <person name="Tice H."/>
            <person name="Cheng J.F."/>
            <person name="Saunders E."/>
            <person name="Bruce D."/>
            <person name="Goodwin L."/>
            <person name="Pitluck S."/>
            <person name="Ovchinnikova G."/>
            <person name="Pati A."/>
            <person name="Ivanova N."/>
            <person name="Mavromatis K."/>
            <person name="Chen A."/>
            <person name="Palaniappan K."/>
            <person name="Chain P."/>
            <person name="Land M."/>
            <person name="Hauser L."/>
            <person name="Chang Y.J."/>
            <person name="Jeffries C.D."/>
            <person name="Brettin T."/>
            <person name="Detter J.C."/>
            <person name="Han C."/>
            <person name="Rohde M."/>
            <person name="Lang E."/>
            <person name="Spring S."/>
            <person name="Goker M."/>
            <person name="Bristow J."/>
            <person name="Eisen J.A."/>
            <person name="Markowitz V."/>
            <person name="Hugenholtz P."/>
            <person name="Kyrpides N.C."/>
            <person name="Klenk H.P."/>
        </authorList>
    </citation>
    <scope>NUCLEOTIDE SEQUENCE [LARGE SCALE GENOMIC DNA]</scope>
    <source>
        <strain evidence="2">ATCC 51133 / DSM 6946 / 5175</strain>
    </source>
</reference>
<gene>
    <name evidence="1" type="ordered locus">Sdel_1804</name>
</gene>
<reference evidence="2" key="1">
    <citation type="submission" date="2009-11" db="EMBL/GenBank/DDBJ databases">
        <title>The complete genome of Sulfurospirillum deleyianum DSM 6946.</title>
        <authorList>
            <consortium name="US DOE Joint Genome Institute (JGI-PGF)"/>
            <person name="Lucas S."/>
            <person name="Copeland A."/>
            <person name="Lapidus A."/>
            <person name="Glavina del Rio T."/>
            <person name="Dalin E."/>
            <person name="Tice H."/>
            <person name="Bruce D."/>
            <person name="Goodwin L."/>
            <person name="Pitluck S."/>
            <person name="Kyrpides N."/>
            <person name="Mavromatis K."/>
            <person name="Ivanova N."/>
            <person name="Ovchinnikova G."/>
            <person name="Munk A.C."/>
            <person name="Lu M."/>
            <person name="Brettin T."/>
            <person name="Detter J.C."/>
            <person name="Han C."/>
            <person name="Tapia R."/>
            <person name="Larimer F."/>
            <person name="Land M."/>
            <person name="Hauser L."/>
            <person name="Markowitz V."/>
            <person name="Cheng J.F."/>
            <person name="Hugenholtz P."/>
            <person name="Woyke T."/>
            <person name="Wu D."/>
            <person name="Aumann P."/>
            <person name="Schneider S."/>
            <person name="Lang E."/>
            <person name="Spring S."/>
            <person name="Klenk H.P."/>
            <person name="Eisen J.A."/>
        </authorList>
    </citation>
    <scope>NUCLEOTIDE SEQUENCE [LARGE SCALE GENOMIC DNA]</scope>
    <source>
        <strain evidence="2">ATCC 51133 / DSM 6946 / 5175</strain>
    </source>
</reference>
<accession>D1B3Z9</accession>
<dbReference type="eggNOG" id="COG3642">
    <property type="taxonomic scope" value="Bacteria"/>
</dbReference>
<dbReference type="AlphaFoldDB" id="D1B3Z9"/>
<dbReference type="OrthoDB" id="5347032at2"/>
<name>D1B3Z9_SULD5</name>
<dbReference type="HOGENOM" id="CLU_652001_0_0_7"/>
<dbReference type="KEGG" id="sdl:Sdel_1804"/>
<dbReference type="InterPro" id="IPR017853">
    <property type="entry name" value="GH"/>
</dbReference>
<dbReference type="EMBL" id="CP001816">
    <property type="protein sequence ID" value="ACZ12819.1"/>
    <property type="molecule type" value="Genomic_DNA"/>
</dbReference>
<dbReference type="Gene3D" id="3.20.20.80">
    <property type="entry name" value="Glycosidases"/>
    <property type="match status" value="1"/>
</dbReference>
<sequence>MKPPFFWDGYSDQPHVLKDKAYKKRMRALQWKEYLKTFFTALFILPVAFLHMKFRTQKVAKAFDLGLCVNLDKGEEQIALVEELGVKHLLCRFPLWEMQNIEAYVAFLKRFGEDKHCVLCIMQDREHIEDLELSALHVKRVFELFSPLVSEFQIGNAINRAKWGFFSVGEYLRFYACIQALRDKEFPKLSLLGPSIIDFEYHYTARALFNGFNVRFDKHTSLLYVDRRGAPSNTQLGFNTLDKINLLSSLCALSSKSSDDIYITEVNWPLSNTAPYAPTSEKECVSESDYATFLKAYIRTAKESGKVRKLFWHQLIAPGYGLVDNREGIRKREGFYAFKEVLHETIH</sequence>